<reference evidence="5 6" key="1">
    <citation type="journal article" date="2010" name="PLoS Biol.">
        <title>Multi-platform next-generation sequencing of the domestic turkey (Meleagris gallopavo): genome assembly and analysis.</title>
        <authorList>
            <person name="Dalloul R.A."/>
            <person name="Long J.A."/>
            <person name="Zimin A.V."/>
            <person name="Aslam L."/>
            <person name="Beal K."/>
            <person name="Blomberg L.A."/>
            <person name="Bouffard P."/>
            <person name="Burt D.W."/>
            <person name="Crasta O."/>
            <person name="Crooijmans R.P."/>
            <person name="Cooper K."/>
            <person name="Coulombe R.A."/>
            <person name="De S."/>
            <person name="Delany M.E."/>
            <person name="Dodgson J.B."/>
            <person name="Dong J.J."/>
            <person name="Evans C."/>
            <person name="Frederickson K.M."/>
            <person name="Flicek P."/>
            <person name="Florea L."/>
            <person name="Folkerts O."/>
            <person name="Groenen M.A."/>
            <person name="Harkins T.T."/>
            <person name="Herrero J."/>
            <person name="Hoffmann S."/>
            <person name="Megens H.J."/>
            <person name="Jiang A."/>
            <person name="de Jong P."/>
            <person name="Kaiser P."/>
            <person name="Kim H."/>
            <person name="Kim K.W."/>
            <person name="Kim S."/>
            <person name="Langenberger D."/>
            <person name="Lee M.K."/>
            <person name="Lee T."/>
            <person name="Mane S."/>
            <person name="Marcais G."/>
            <person name="Marz M."/>
            <person name="McElroy A.P."/>
            <person name="Modise T."/>
            <person name="Nefedov M."/>
            <person name="Notredame C."/>
            <person name="Paton I.R."/>
            <person name="Payne W.S."/>
            <person name="Pertea G."/>
            <person name="Prickett D."/>
            <person name="Puiu D."/>
            <person name="Qioa D."/>
            <person name="Raineri E."/>
            <person name="Ruffier M."/>
            <person name="Salzberg S.L."/>
            <person name="Schatz M.C."/>
            <person name="Scheuring C."/>
            <person name="Schmidt C.J."/>
            <person name="Schroeder S."/>
            <person name="Searle S.M."/>
            <person name="Smith E.J."/>
            <person name="Smith J."/>
            <person name="Sonstegard T.S."/>
            <person name="Stadler P.F."/>
            <person name="Tafer H."/>
            <person name="Tu Z.J."/>
            <person name="Van Tassell C.P."/>
            <person name="Vilella A.J."/>
            <person name="Williams K.P."/>
            <person name="Yorke J.A."/>
            <person name="Zhang L."/>
            <person name="Zhang H.B."/>
            <person name="Zhang X."/>
            <person name="Zhang Y."/>
            <person name="Reed K.M."/>
        </authorList>
    </citation>
    <scope>NUCLEOTIDE SEQUENCE [LARGE SCALE GENOMIC DNA]</scope>
</reference>
<dbReference type="GeneTree" id="ENSGT00390000006215"/>
<keyword evidence="2" id="KW-0964">Secreted</keyword>
<dbReference type="Ensembl" id="ENSMGAT00000027855.1">
    <property type="protein sequence ID" value="ENSMGAP00000022569.1"/>
    <property type="gene ID" value="ENSMGAG00000020763.1"/>
</dbReference>
<reference evidence="5" key="2">
    <citation type="submission" date="2025-08" db="UniProtKB">
        <authorList>
            <consortium name="Ensembl"/>
        </authorList>
    </citation>
    <scope>IDENTIFICATION</scope>
</reference>
<dbReference type="InterPro" id="IPR008605">
    <property type="entry name" value="ECM1"/>
</dbReference>
<feature type="region of interest" description="Disordered" evidence="4">
    <location>
        <begin position="1"/>
        <end position="52"/>
    </location>
</feature>
<feature type="compositionally biased region" description="Pro residues" evidence="4">
    <location>
        <begin position="16"/>
        <end position="27"/>
    </location>
</feature>
<dbReference type="InterPro" id="IPR020858">
    <property type="entry name" value="Serum_albumin-like"/>
</dbReference>
<organism evidence="5 6">
    <name type="scientific">Meleagris gallopavo</name>
    <name type="common">Wild turkey</name>
    <dbReference type="NCBI Taxonomy" id="9103"/>
    <lineage>
        <taxon>Eukaryota</taxon>
        <taxon>Metazoa</taxon>
        <taxon>Chordata</taxon>
        <taxon>Craniata</taxon>
        <taxon>Vertebrata</taxon>
        <taxon>Euteleostomi</taxon>
        <taxon>Archelosauria</taxon>
        <taxon>Archosauria</taxon>
        <taxon>Dinosauria</taxon>
        <taxon>Saurischia</taxon>
        <taxon>Theropoda</taxon>
        <taxon>Coelurosauria</taxon>
        <taxon>Aves</taxon>
        <taxon>Neognathae</taxon>
        <taxon>Galloanserae</taxon>
        <taxon>Galliformes</taxon>
        <taxon>Phasianidae</taxon>
        <taxon>Meleagridinae</taxon>
        <taxon>Meleagris</taxon>
    </lineage>
</organism>
<evidence type="ECO:0000256" key="1">
    <source>
        <dbReference type="ARBA" id="ARBA00004613"/>
    </source>
</evidence>
<keyword evidence="3" id="KW-0677">Repeat</keyword>
<dbReference type="Gene3D" id="1.10.246.10">
    <property type="match status" value="3"/>
</dbReference>
<name>A0A803XSS3_MELGA</name>
<reference evidence="5" key="3">
    <citation type="submission" date="2025-09" db="UniProtKB">
        <authorList>
            <consortium name="Ensembl"/>
        </authorList>
    </citation>
    <scope>IDENTIFICATION</scope>
</reference>
<evidence type="ECO:0000256" key="2">
    <source>
        <dbReference type="ARBA" id="ARBA00022525"/>
    </source>
</evidence>
<dbReference type="Pfam" id="PF05782">
    <property type="entry name" value="ECM1"/>
    <property type="match status" value="1"/>
</dbReference>
<dbReference type="AlphaFoldDB" id="A0A803XSS3"/>
<dbReference type="Proteomes" id="UP000001645">
    <property type="component" value="Chromosome 27"/>
</dbReference>
<protein>
    <submittedName>
        <fullName evidence="5">Extracellular matrix protein 1</fullName>
    </submittedName>
</protein>
<dbReference type="GO" id="GO:0005615">
    <property type="term" value="C:extracellular space"/>
    <property type="evidence" value="ECO:0007669"/>
    <property type="project" value="InterPro"/>
</dbReference>
<keyword evidence="6" id="KW-1185">Reference proteome</keyword>
<gene>
    <name evidence="5" type="primary">ECM1</name>
</gene>
<dbReference type="PANTHER" id="PTHR16776:SF3">
    <property type="entry name" value="EXTRACELLULAR MATRIX PROTEIN 1"/>
    <property type="match status" value="1"/>
</dbReference>
<feature type="region of interest" description="Disordered" evidence="4">
    <location>
        <begin position="557"/>
        <end position="586"/>
    </location>
</feature>
<feature type="compositionally biased region" description="Low complexity" evidence="4">
    <location>
        <begin position="28"/>
        <end position="46"/>
    </location>
</feature>
<proteinExistence type="predicted"/>
<dbReference type="InParanoid" id="A0A803XSS3"/>
<dbReference type="GO" id="GO:0007165">
    <property type="term" value="P:signal transduction"/>
    <property type="evidence" value="ECO:0007669"/>
    <property type="project" value="InterPro"/>
</dbReference>
<accession>A0A803XSS3</accession>
<evidence type="ECO:0000313" key="6">
    <source>
        <dbReference type="Proteomes" id="UP000001645"/>
    </source>
</evidence>
<evidence type="ECO:0000256" key="4">
    <source>
        <dbReference type="SAM" id="MobiDB-lite"/>
    </source>
</evidence>
<evidence type="ECO:0000313" key="5">
    <source>
        <dbReference type="Ensembl" id="ENSMGAP00000022569.1"/>
    </source>
</evidence>
<dbReference type="GO" id="GO:0030500">
    <property type="term" value="P:regulation of bone mineralization"/>
    <property type="evidence" value="ECO:0007669"/>
    <property type="project" value="TreeGrafter"/>
</dbReference>
<dbReference type="SUPFAM" id="SSF48552">
    <property type="entry name" value="Serum albumin-like"/>
    <property type="match status" value="3"/>
</dbReference>
<dbReference type="PANTHER" id="PTHR16776">
    <property type="entry name" value="EXTRACELLULAR MATRIX PROTEIN 1"/>
    <property type="match status" value="1"/>
</dbReference>
<evidence type="ECO:0000256" key="3">
    <source>
        <dbReference type="ARBA" id="ARBA00022737"/>
    </source>
</evidence>
<comment type="subcellular location">
    <subcellularLocation>
        <location evidence="1">Secreted</location>
    </subcellularLocation>
</comment>
<sequence length="586" mass="63654">MRPRTAPALHKAAEPPVAPQRPTPWPPSASSSSSSARLVSSPSRPLQPWGTAQPSWATWAPPACLDPSLYTWATAPPCSLPGVWVPFHGHLCPLHGFFVSACPPGSPSHTPASPPSLLHPPPCRAGSLLSPAVPSLGAQVPVWSLQSLPDTLCSLPTFLSSFLNCLTTTCVPSRLSLSCPLQQEEQDFHLSPNIVPSAGADDIPYPRAPSHASTWGSILEGFPPAWPLPDDLSRYCRSPSLIPRAPRPSLPPAAFAHLRRQVAALDSFWPRLDSCCQHHTPLPCARRAWTDVLDTFCEDEFGVKTRQFHCCHRHGAARRRCFADATMGTAEITEITEITVFEPVLVPSFPPGEPNAANIENICRLRGLRPSPKGLPGPRARFHSRLERDFGRCCHNSSLECAHTAWQRGLERFCREEGAVKTRQHRCCKRGLGQARSRCFATAAPHPAYDQEVHNISLARPGPAMLRTLCGPIRLLSKRRPVPELLEAVTTTCCALPQDEQSPCAEEQLSQQIDVLCAAPRSSWRDPRGCCAWGGNERLRCFEEEYLEGVTLGAAIPPPPSASTGGRSNEVCAGNGCPRGGESHRG</sequence>